<protein>
    <submittedName>
        <fullName evidence="1">Uncharacterized protein</fullName>
    </submittedName>
</protein>
<proteinExistence type="predicted"/>
<dbReference type="EMBL" id="CDMY01000560">
    <property type="protein sequence ID" value="CEM22831.1"/>
    <property type="molecule type" value="Genomic_DNA"/>
</dbReference>
<gene>
    <name evidence="1" type="ORF">Vbra_16909</name>
</gene>
<dbReference type="VEuPathDB" id="CryptoDB:Vbra_16909"/>
<dbReference type="Proteomes" id="UP000041254">
    <property type="component" value="Unassembled WGS sequence"/>
</dbReference>
<keyword evidence="2" id="KW-1185">Reference proteome</keyword>
<reference evidence="1 2" key="1">
    <citation type="submission" date="2014-11" db="EMBL/GenBank/DDBJ databases">
        <authorList>
            <person name="Zhu J."/>
            <person name="Qi W."/>
            <person name="Song R."/>
        </authorList>
    </citation>
    <scope>NUCLEOTIDE SEQUENCE [LARGE SCALE GENOMIC DNA]</scope>
</reference>
<dbReference type="InParanoid" id="A0A0G4G4G6"/>
<sequence>MRWYEEDEKGKGLGKRWIFGQPVQCAQARAVPSQTCRVSASFGSQAIAIPSSQWKSARKPHFNDRRTTSTQWMTCSAAATLRALRLRLSAGLERSGLADVIRFADDLGGPYVAQAIWLVEKQRWDEVADALRLAGQLGFCHLPLTLRLQDLQEYTSKEAYLADARVVAQWTIVGRHVWGAGSFGLFRQGGLVRIFKNLPGYELTLSPPLPPSHPYQQHIDRDDPPVAHQLCFNGVEWAPDTKNDLFTEPSVSSFIMGTLLQTATHRMTDAGGIVGRLFRRKAGKQSHKVDALLSLLAHPHHGIPWLAGCTAICASQWRQAASCELLLTPFNSPFVAWIRIYRLDCDALFVHVMTTEAPAVDYGIFKECFPQATSMARPVLSRAAPLLFDKVHPKAGSVRDAGACSAFPEIHFFYEY</sequence>
<evidence type="ECO:0000313" key="1">
    <source>
        <dbReference type="EMBL" id="CEM22831.1"/>
    </source>
</evidence>
<name>A0A0G4G4G6_VITBC</name>
<dbReference type="PhylomeDB" id="A0A0G4G4G6"/>
<dbReference type="AlphaFoldDB" id="A0A0G4G4G6"/>
<organism evidence="1 2">
    <name type="scientific">Vitrella brassicaformis (strain CCMP3155)</name>
    <dbReference type="NCBI Taxonomy" id="1169540"/>
    <lineage>
        <taxon>Eukaryota</taxon>
        <taxon>Sar</taxon>
        <taxon>Alveolata</taxon>
        <taxon>Colpodellida</taxon>
        <taxon>Vitrellaceae</taxon>
        <taxon>Vitrella</taxon>
    </lineage>
</organism>
<accession>A0A0G4G4G6</accession>
<evidence type="ECO:0000313" key="2">
    <source>
        <dbReference type="Proteomes" id="UP000041254"/>
    </source>
</evidence>